<keyword evidence="2 8" id="KW-0547">Nucleotide-binding</keyword>
<proteinExistence type="inferred from homology"/>
<dbReference type="PANTHER" id="PTHR30455:SF2">
    <property type="entry name" value="TRANSCRIPTIONAL REPRESSOR NRDR"/>
    <property type="match status" value="1"/>
</dbReference>
<dbReference type="AlphaFoldDB" id="A0A5C5YU13"/>
<evidence type="ECO:0000256" key="4">
    <source>
        <dbReference type="ARBA" id="ARBA00022840"/>
    </source>
</evidence>
<evidence type="ECO:0000256" key="6">
    <source>
        <dbReference type="ARBA" id="ARBA00023125"/>
    </source>
</evidence>
<evidence type="ECO:0000313" key="11">
    <source>
        <dbReference type="Proteomes" id="UP000318478"/>
    </source>
</evidence>
<dbReference type="InterPro" id="IPR003796">
    <property type="entry name" value="RNR_NrdR-like"/>
</dbReference>
<dbReference type="Pfam" id="PF03477">
    <property type="entry name" value="ATP-cone"/>
    <property type="match status" value="1"/>
</dbReference>
<dbReference type="Pfam" id="PF22811">
    <property type="entry name" value="Zn_ribbon_NrdR"/>
    <property type="match status" value="1"/>
</dbReference>
<keyword evidence="4 8" id="KW-0067">ATP-binding</keyword>
<evidence type="ECO:0000256" key="7">
    <source>
        <dbReference type="ARBA" id="ARBA00023163"/>
    </source>
</evidence>
<accession>A0A5C5YU13</accession>
<dbReference type="NCBIfam" id="TIGR00244">
    <property type="entry name" value="transcriptional regulator NrdR"/>
    <property type="match status" value="1"/>
</dbReference>
<dbReference type="Proteomes" id="UP000318478">
    <property type="component" value="Unassembled WGS sequence"/>
</dbReference>
<evidence type="ECO:0000259" key="9">
    <source>
        <dbReference type="PROSITE" id="PS51161"/>
    </source>
</evidence>
<evidence type="ECO:0000313" key="10">
    <source>
        <dbReference type="EMBL" id="TWT78504.1"/>
    </source>
</evidence>
<evidence type="ECO:0000256" key="5">
    <source>
        <dbReference type="ARBA" id="ARBA00023015"/>
    </source>
</evidence>
<name>A0A5C5YU13_9BACT</name>
<keyword evidence="1 8" id="KW-0678">Repressor</keyword>
<comment type="cofactor">
    <cofactor evidence="8">
        <name>Zn(2+)</name>
        <dbReference type="ChEBI" id="CHEBI:29105"/>
    </cofactor>
    <text evidence="8">Binds 1 zinc ion.</text>
</comment>
<evidence type="ECO:0000256" key="8">
    <source>
        <dbReference type="HAMAP-Rule" id="MF_00440"/>
    </source>
</evidence>
<keyword evidence="6 8" id="KW-0238">DNA-binding</keyword>
<dbReference type="InterPro" id="IPR005144">
    <property type="entry name" value="ATP-cone_dom"/>
</dbReference>
<evidence type="ECO:0000256" key="2">
    <source>
        <dbReference type="ARBA" id="ARBA00022741"/>
    </source>
</evidence>
<keyword evidence="7 8" id="KW-0804">Transcription</keyword>
<keyword evidence="8" id="KW-0862">Zinc</keyword>
<organism evidence="10 11">
    <name type="scientific">Posidoniimonas polymericola</name>
    <dbReference type="NCBI Taxonomy" id="2528002"/>
    <lineage>
        <taxon>Bacteria</taxon>
        <taxon>Pseudomonadati</taxon>
        <taxon>Planctomycetota</taxon>
        <taxon>Planctomycetia</taxon>
        <taxon>Pirellulales</taxon>
        <taxon>Lacipirellulaceae</taxon>
        <taxon>Posidoniimonas</taxon>
    </lineage>
</organism>
<comment type="function">
    <text evidence="8">Negatively regulates transcription of bacterial ribonucleotide reductase nrd genes and operons by binding to NrdR-boxes.</text>
</comment>
<comment type="caution">
    <text evidence="10">The sequence shown here is derived from an EMBL/GenBank/DDBJ whole genome shotgun (WGS) entry which is preliminary data.</text>
</comment>
<dbReference type="PROSITE" id="PS51161">
    <property type="entry name" value="ATP_CONE"/>
    <property type="match status" value="1"/>
</dbReference>
<evidence type="ECO:0000256" key="3">
    <source>
        <dbReference type="ARBA" id="ARBA00022771"/>
    </source>
</evidence>
<keyword evidence="11" id="KW-1185">Reference proteome</keyword>
<dbReference type="HAMAP" id="MF_00440">
    <property type="entry name" value="NrdR"/>
    <property type="match status" value="1"/>
</dbReference>
<dbReference type="GO" id="GO:0003677">
    <property type="term" value="F:DNA binding"/>
    <property type="evidence" value="ECO:0007669"/>
    <property type="project" value="UniProtKB-KW"/>
</dbReference>
<feature type="zinc finger region" evidence="8">
    <location>
        <begin position="6"/>
        <end position="37"/>
    </location>
</feature>
<keyword evidence="3 8" id="KW-0863">Zinc-finger</keyword>
<keyword evidence="5 8" id="KW-0805">Transcription regulation</keyword>
<comment type="similarity">
    <text evidence="8">Belongs to the NrdR family.</text>
</comment>
<keyword evidence="8" id="KW-0479">Metal-binding</keyword>
<reference evidence="10 11" key="1">
    <citation type="submission" date="2019-02" db="EMBL/GenBank/DDBJ databases">
        <title>Deep-cultivation of Planctomycetes and their phenomic and genomic characterization uncovers novel biology.</title>
        <authorList>
            <person name="Wiegand S."/>
            <person name="Jogler M."/>
            <person name="Boedeker C."/>
            <person name="Pinto D."/>
            <person name="Vollmers J."/>
            <person name="Rivas-Marin E."/>
            <person name="Kohn T."/>
            <person name="Peeters S.H."/>
            <person name="Heuer A."/>
            <person name="Rast P."/>
            <person name="Oberbeckmann S."/>
            <person name="Bunk B."/>
            <person name="Jeske O."/>
            <person name="Meyerdierks A."/>
            <person name="Storesund J.E."/>
            <person name="Kallscheuer N."/>
            <person name="Luecker S."/>
            <person name="Lage O.M."/>
            <person name="Pohl T."/>
            <person name="Merkel B.J."/>
            <person name="Hornburger P."/>
            <person name="Mueller R.-W."/>
            <person name="Bruemmer F."/>
            <person name="Labrenz M."/>
            <person name="Spormann A.M."/>
            <person name="Op Den Camp H."/>
            <person name="Overmann J."/>
            <person name="Amann R."/>
            <person name="Jetten M.S.M."/>
            <person name="Mascher T."/>
            <person name="Medema M.H."/>
            <person name="Devos D.P."/>
            <person name="Kaster A.-K."/>
            <person name="Ovreas L."/>
            <person name="Rohde M."/>
            <person name="Galperin M.Y."/>
            <person name="Jogler C."/>
        </authorList>
    </citation>
    <scope>NUCLEOTIDE SEQUENCE [LARGE SCALE GENOMIC DNA]</scope>
    <source>
        <strain evidence="10 11">Pla123a</strain>
    </source>
</reference>
<feature type="domain" description="ATP-cone" evidence="9">
    <location>
        <begin position="52"/>
        <end position="142"/>
    </location>
</feature>
<gene>
    <name evidence="8 10" type="primary">nrdR</name>
    <name evidence="10" type="ORF">Pla123a_12970</name>
</gene>
<dbReference type="PANTHER" id="PTHR30455">
    <property type="entry name" value="TRANSCRIPTIONAL REPRESSOR NRDR"/>
    <property type="match status" value="1"/>
</dbReference>
<dbReference type="EMBL" id="SJPO01000002">
    <property type="protein sequence ID" value="TWT78504.1"/>
    <property type="molecule type" value="Genomic_DNA"/>
</dbReference>
<dbReference type="InterPro" id="IPR055173">
    <property type="entry name" value="NrdR-like_N"/>
</dbReference>
<dbReference type="GO" id="GO:0005524">
    <property type="term" value="F:ATP binding"/>
    <property type="evidence" value="ECO:0007669"/>
    <property type="project" value="UniProtKB-UniRule"/>
</dbReference>
<evidence type="ECO:0000256" key="1">
    <source>
        <dbReference type="ARBA" id="ARBA00022491"/>
    </source>
</evidence>
<sequence>MGGMKCPFCHVDNDRVIDSRASQDGSAIRRRRECLKCNRRYTTYERPEDITIKVVKKDGSRAPFDREKIRRGLERACVKRSISSLKIENTVAAIENDIYASFDTEVDSRDLGQLVMEHLRDLDPVAFVRFASVYREFNDVQDFFEELRPMLEGEGRSTPR</sequence>
<dbReference type="GO" id="GO:0045892">
    <property type="term" value="P:negative regulation of DNA-templated transcription"/>
    <property type="evidence" value="ECO:0007669"/>
    <property type="project" value="UniProtKB-UniRule"/>
</dbReference>
<protein>
    <recommendedName>
        <fullName evidence="8">Transcriptional repressor NrdR</fullName>
    </recommendedName>
</protein>
<dbReference type="GO" id="GO:0008270">
    <property type="term" value="F:zinc ion binding"/>
    <property type="evidence" value="ECO:0007669"/>
    <property type="project" value="UniProtKB-UniRule"/>
</dbReference>